<feature type="transmembrane region" description="Helical" evidence="5">
    <location>
        <begin position="176"/>
        <end position="197"/>
    </location>
</feature>
<comment type="subcellular location">
    <subcellularLocation>
        <location evidence="1">Membrane</location>
        <topology evidence="1">Multi-pass membrane protein</topology>
    </subcellularLocation>
</comment>
<evidence type="ECO:0000313" key="7">
    <source>
        <dbReference type="Proteomes" id="UP000569914"/>
    </source>
</evidence>
<dbReference type="PANTHER" id="PTHR23514">
    <property type="entry name" value="BYPASS OF STOP CODON PROTEIN 6"/>
    <property type="match status" value="1"/>
</dbReference>
<evidence type="ECO:0000256" key="2">
    <source>
        <dbReference type="ARBA" id="ARBA00022692"/>
    </source>
</evidence>
<dbReference type="EMBL" id="JACCBU010000001">
    <property type="protein sequence ID" value="NYE71508.1"/>
    <property type="molecule type" value="Genomic_DNA"/>
</dbReference>
<accession>A0A7Y9I741</accession>
<dbReference type="Proteomes" id="UP000569914">
    <property type="component" value="Unassembled WGS sequence"/>
</dbReference>
<dbReference type="RefSeq" id="WP_179751698.1">
    <property type="nucleotide sequence ID" value="NZ_JACCBU010000001.1"/>
</dbReference>
<sequence length="402" mass="41785">MSLNESSHATSRRRPHRRRLIRARIAASLLSAITGVLSGSWASRAPDIRRWIGADDVGWGLANSISVIGTVAGMAVVLVLIDRVRTRRLALFGTWALLIIAPIVAVVPSAAFLGAGLAAWAFISQLREAPVWVTQLEVERRFGRPLLGTFIACYSAGNFGGSALGALATAIGLPPWIQLTAVSSAFGILLLLTWPWLPDGQHDATGRPARVRKIISRFTPQLLLLAAMRFLTIFMAVAAAQWAAIYAAETARGGPIIGATTYAAMSIANAFGLIMIGPIMVRAGRLRCFRISVATAAAGLGVALAIGTPIAAVVGFVVVGLGTACIDPIVYGAAGDQPGLSAGEGVSVVEAGELPAGFVSAAMIGLLAGSFGLRIGLITVVVALIAITLLSFRLHAPDSWSA</sequence>
<feature type="transmembrane region" description="Helical" evidence="5">
    <location>
        <begin position="222"/>
        <end position="244"/>
    </location>
</feature>
<feature type="transmembrane region" description="Helical" evidence="5">
    <location>
        <begin position="58"/>
        <end position="81"/>
    </location>
</feature>
<dbReference type="Gene3D" id="1.20.1250.20">
    <property type="entry name" value="MFS general substrate transporter like domains"/>
    <property type="match status" value="1"/>
</dbReference>
<dbReference type="AlphaFoldDB" id="A0A7Y9I741"/>
<organism evidence="6 7">
    <name type="scientific">Microlunatus parietis</name>
    <dbReference type="NCBI Taxonomy" id="682979"/>
    <lineage>
        <taxon>Bacteria</taxon>
        <taxon>Bacillati</taxon>
        <taxon>Actinomycetota</taxon>
        <taxon>Actinomycetes</taxon>
        <taxon>Propionibacteriales</taxon>
        <taxon>Propionibacteriaceae</taxon>
        <taxon>Microlunatus</taxon>
    </lineage>
</organism>
<keyword evidence="7" id="KW-1185">Reference proteome</keyword>
<evidence type="ECO:0000256" key="5">
    <source>
        <dbReference type="SAM" id="Phobius"/>
    </source>
</evidence>
<proteinExistence type="predicted"/>
<evidence type="ECO:0000256" key="3">
    <source>
        <dbReference type="ARBA" id="ARBA00022989"/>
    </source>
</evidence>
<feature type="transmembrane region" description="Helical" evidence="5">
    <location>
        <begin position="256"/>
        <end position="281"/>
    </location>
</feature>
<keyword evidence="2 5" id="KW-0812">Transmembrane</keyword>
<dbReference type="InterPro" id="IPR051788">
    <property type="entry name" value="MFS_Transporter"/>
</dbReference>
<dbReference type="InterPro" id="IPR036259">
    <property type="entry name" value="MFS_trans_sf"/>
</dbReference>
<feature type="transmembrane region" description="Helical" evidence="5">
    <location>
        <begin position="293"/>
        <end position="321"/>
    </location>
</feature>
<reference evidence="6 7" key="1">
    <citation type="submission" date="2020-07" db="EMBL/GenBank/DDBJ databases">
        <title>Sequencing the genomes of 1000 actinobacteria strains.</title>
        <authorList>
            <person name="Klenk H.-P."/>
        </authorList>
    </citation>
    <scope>NUCLEOTIDE SEQUENCE [LARGE SCALE GENOMIC DNA]</scope>
    <source>
        <strain evidence="6 7">DSM 22083</strain>
    </source>
</reference>
<dbReference type="GO" id="GO:0016020">
    <property type="term" value="C:membrane"/>
    <property type="evidence" value="ECO:0007669"/>
    <property type="project" value="UniProtKB-SubCell"/>
</dbReference>
<evidence type="ECO:0000313" key="6">
    <source>
        <dbReference type="EMBL" id="NYE71508.1"/>
    </source>
</evidence>
<dbReference type="SUPFAM" id="SSF103473">
    <property type="entry name" value="MFS general substrate transporter"/>
    <property type="match status" value="1"/>
</dbReference>
<evidence type="ECO:0000256" key="4">
    <source>
        <dbReference type="ARBA" id="ARBA00023136"/>
    </source>
</evidence>
<name>A0A7Y9I741_9ACTN</name>
<feature type="transmembrane region" description="Helical" evidence="5">
    <location>
        <begin position="371"/>
        <end position="392"/>
    </location>
</feature>
<gene>
    <name evidence="6" type="ORF">BKA15_002837</name>
</gene>
<comment type="caution">
    <text evidence="6">The sequence shown here is derived from an EMBL/GenBank/DDBJ whole genome shotgun (WGS) entry which is preliminary data.</text>
</comment>
<keyword evidence="3 5" id="KW-1133">Transmembrane helix</keyword>
<keyword evidence="4 5" id="KW-0472">Membrane</keyword>
<evidence type="ECO:0000256" key="1">
    <source>
        <dbReference type="ARBA" id="ARBA00004141"/>
    </source>
</evidence>
<protein>
    <submittedName>
        <fullName evidence="6">MFS family permease</fullName>
    </submittedName>
</protein>
<feature type="transmembrane region" description="Helical" evidence="5">
    <location>
        <begin position="93"/>
        <end position="123"/>
    </location>
</feature>
<dbReference type="PANTHER" id="PTHR23514:SF13">
    <property type="entry name" value="INNER MEMBRANE PROTEIN YBJJ"/>
    <property type="match status" value="1"/>
</dbReference>